<dbReference type="GO" id="GO:0008270">
    <property type="term" value="F:zinc ion binding"/>
    <property type="evidence" value="ECO:0007669"/>
    <property type="project" value="UniProtKB-KW"/>
</dbReference>
<dbReference type="InterPro" id="IPR013087">
    <property type="entry name" value="Znf_C2H2_type"/>
</dbReference>
<dbReference type="OrthoDB" id="6431597at2759"/>
<proteinExistence type="predicted"/>
<feature type="domain" description="C2H2-type" evidence="7">
    <location>
        <begin position="143"/>
        <end position="172"/>
    </location>
</feature>
<dbReference type="Pfam" id="PF00096">
    <property type="entry name" value="zf-C2H2"/>
    <property type="match status" value="3"/>
</dbReference>
<evidence type="ECO:0000259" key="7">
    <source>
        <dbReference type="PROSITE" id="PS50157"/>
    </source>
</evidence>
<gene>
    <name evidence="8" type="primary">Gtf3a</name>
    <name evidence="8" type="ORF">FJT64_018329</name>
</gene>
<dbReference type="PANTHER" id="PTHR14003:SF19">
    <property type="entry name" value="YY2 TRANSCRIPTION FACTOR"/>
    <property type="match status" value="1"/>
</dbReference>
<dbReference type="SUPFAM" id="SSF57667">
    <property type="entry name" value="beta-beta-alpha zinc fingers"/>
    <property type="match status" value="5"/>
</dbReference>
<dbReference type="GO" id="GO:0031519">
    <property type="term" value="C:PcG protein complex"/>
    <property type="evidence" value="ECO:0007669"/>
    <property type="project" value="TreeGrafter"/>
</dbReference>
<keyword evidence="9" id="KW-1185">Reference proteome</keyword>
<feature type="region of interest" description="Disordered" evidence="6">
    <location>
        <begin position="278"/>
        <end position="343"/>
    </location>
</feature>
<dbReference type="GO" id="GO:0000785">
    <property type="term" value="C:chromatin"/>
    <property type="evidence" value="ECO:0007669"/>
    <property type="project" value="TreeGrafter"/>
</dbReference>
<feature type="region of interest" description="Disordered" evidence="6">
    <location>
        <begin position="356"/>
        <end position="402"/>
    </location>
</feature>
<feature type="domain" description="C2H2-type" evidence="7">
    <location>
        <begin position="170"/>
        <end position="200"/>
    </location>
</feature>
<evidence type="ECO:0000256" key="3">
    <source>
        <dbReference type="ARBA" id="ARBA00022771"/>
    </source>
</evidence>
<feature type="domain" description="C2H2-type" evidence="7">
    <location>
        <begin position="230"/>
        <end position="260"/>
    </location>
</feature>
<comment type="caution">
    <text evidence="8">The sequence shown here is derived from an EMBL/GenBank/DDBJ whole genome shotgun (WGS) entry which is preliminary data.</text>
</comment>
<evidence type="ECO:0000313" key="9">
    <source>
        <dbReference type="Proteomes" id="UP000440578"/>
    </source>
</evidence>
<keyword evidence="3 5" id="KW-0863">Zinc-finger</keyword>
<name>A0A6A4X940_AMPAM</name>
<dbReference type="GO" id="GO:0000978">
    <property type="term" value="F:RNA polymerase II cis-regulatory region sequence-specific DNA binding"/>
    <property type="evidence" value="ECO:0007669"/>
    <property type="project" value="TreeGrafter"/>
</dbReference>
<feature type="compositionally biased region" description="Pro residues" evidence="6">
    <location>
        <begin position="370"/>
        <end position="379"/>
    </location>
</feature>
<dbReference type="FunFam" id="3.30.160.60:FF:000125">
    <property type="entry name" value="Putative zinc finger protein 143"/>
    <property type="match status" value="1"/>
</dbReference>
<keyword evidence="2" id="KW-0677">Repeat</keyword>
<feature type="domain" description="C2H2-type" evidence="7">
    <location>
        <begin position="51"/>
        <end position="80"/>
    </location>
</feature>
<evidence type="ECO:0000313" key="8">
    <source>
        <dbReference type="EMBL" id="KAF0310852.1"/>
    </source>
</evidence>
<evidence type="ECO:0000256" key="6">
    <source>
        <dbReference type="SAM" id="MobiDB-lite"/>
    </source>
</evidence>
<dbReference type="InterPro" id="IPR036236">
    <property type="entry name" value="Znf_C2H2_sf"/>
</dbReference>
<evidence type="ECO:0000256" key="4">
    <source>
        <dbReference type="ARBA" id="ARBA00022833"/>
    </source>
</evidence>
<reference evidence="8 9" key="1">
    <citation type="submission" date="2019-07" db="EMBL/GenBank/DDBJ databases">
        <title>Draft genome assembly of a fouling barnacle, Amphibalanus amphitrite (Darwin, 1854): The first reference genome for Thecostraca.</title>
        <authorList>
            <person name="Kim W."/>
        </authorList>
    </citation>
    <scope>NUCLEOTIDE SEQUENCE [LARGE SCALE GENOMIC DNA]</scope>
    <source>
        <strain evidence="8">SNU_AA5</strain>
        <tissue evidence="8">Soma without cirri and trophi</tissue>
    </source>
</reference>
<dbReference type="PANTHER" id="PTHR14003">
    <property type="entry name" value="TRANSCRIPTIONAL REPRESSOR PROTEIN YY"/>
    <property type="match status" value="1"/>
</dbReference>
<evidence type="ECO:0000256" key="5">
    <source>
        <dbReference type="PROSITE-ProRule" id="PRU00042"/>
    </source>
</evidence>
<dbReference type="Gene3D" id="3.30.160.60">
    <property type="entry name" value="Classic Zinc Finger"/>
    <property type="match status" value="6"/>
</dbReference>
<feature type="domain" description="C2H2-type" evidence="7">
    <location>
        <begin position="86"/>
        <end position="115"/>
    </location>
</feature>
<keyword evidence="1" id="KW-0479">Metal-binding</keyword>
<dbReference type="PROSITE" id="PS50157">
    <property type="entry name" value="ZINC_FINGER_C2H2_2"/>
    <property type="match status" value="8"/>
</dbReference>
<dbReference type="Proteomes" id="UP000440578">
    <property type="component" value="Unassembled WGS sequence"/>
</dbReference>
<dbReference type="AlphaFoldDB" id="A0A6A4X940"/>
<feature type="compositionally biased region" description="Basic residues" evidence="6">
    <location>
        <begin position="291"/>
        <end position="306"/>
    </location>
</feature>
<keyword evidence="4" id="KW-0862">Zinc</keyword>
<dbReference type="GO" id="GO:0000981">
    <property type="term" value="F:DNA-binding transcription factor activity, RNA polymerase II-specific"/>
    <property type="evidence" value="ECO:0007669"/>
    <property type="project" value="TreeGrafter"/>
</dbReference>
<feature type="domain" description="C2H2-type" evidence="7">
    <location>
        <begin position="115"/>
        <end position="142"/>
    </location>
</feature>
<dbReference type="FunFam" id="3.30.160.60:FF:000065">
    <property type="entry name" value="B-cell CLL/lymphoma 6, member B"/>
    <property type="match status" value="1"/>
</dbReference>
<dbReference type="EMBL" id="VIIS01000289">
    <property type="protein sequence ID" value="KAF0310852.1"/>
    <property type="molecule type" value="Genomic_DNA"/>
</dbReference>
<sequence length="402" mass="46428">MNQNSGEQQRVKEPQELHKKHICEYAGCGASFQRPGRLKIHYRTHTGEKPFKCDRPGCDKSYSRREHLRRHLASHDTKNSPSREAFKCPVEGCGKYLSSLDTYQKHGRSHQRRQYVCSHCGRGFIKRQHLRIHEHEHTGVKPFRCSREGCGREFLLPSQLRAHERHHDKYRCPVDGCGQQLDSWKQLLQHRRQLHPAGREHTCSECDHKFLSKSALRIHKRVHGETRDIFHCPYDDCPRYYYFKRNLSNHVRSSHEGKGFICPVETCKKKLSCKKKLDDHARLHDPSLSPRKPRKKQRERRDKGVKRGPATSAFHHLTGEAEPSDAETAEPPPAVDIDPTEVDRLVEDAERLAWQCDAPSRKQPQLAFLGPPPPPPPPIEWVQLVKSSSEAESGDESVLLLL</sequence>
<dbReference type="SMART" id="SM00355">
    <property type="entry name" value="ZnF_C2H2"/>
    <property type="match status" value="9"/>
</dbReference>
<organism evidence="8 9">
    <name type="scientific">Amphibalanus amphitrite</name>
    <name type="common">Striped barnacle</name>
    <name type="synonym">Balanus amphitrite</name>
    <dbReference type="NCBI Taxonomy" id="1232801"/>
    <lineage>
        <taxon>Eukaryota</taxon>
        <taxon>Metazoa</taxon>
        <taxon>Ecdysozoa</taxon>
        <taxon>Arthropoda</taxon>
        <taxon>Crustacea</taxon>
        <taxon>Multicrustacea</taxon>
        <taxon>Cirripedia</taxon>
        <taxon>Thoracica</taxon>
        <taxon>Thoracicalcarea</taxon>
        <taxon>Balanomorpha</taxon>
        <taxon>Balanoidea</taxon>
        <taxon>Balanidae</taxon>
        <taxon>Amphibalaninae</taxon>
        <taxon>Amphibalanus</taxon>
    </lineage>
</organism>
<protein>
    <submittedName>
        <fullName evidence="8">Transcription factor IIIA</fullName>
    </submittedName>
</protein>
<accession>A0A6A4X940</accession>
<feature type="domain" description="C2H2-type" evidence="7">
    <location>
        <begin position="201"/>
        <end position="228"/>
    </location>
</feature>
<evidence type="ECO:0000256" key="2">
    <source>
        <dbReference type="ARBA" id="ARBA00022737"/>
    </source>
</evidence>
<evidence type="ECO:0000256" key="1">
    <source>
        <dbReference type="ARBA" id="ARBA00022723"/>
    </source>
</evidence>
<dbReference type="GO" id="GO:0005667">
    <property type="term" value="C:transcription regulator complex"/>
    <property type="evidence" value="ECO:0007669"/>
    <property type="project" value="TreeGrafter"/>
</dbReference>
<feature type="domain" description="C2H2-type" evidence="7">
    <location>
        <begin position="21"/>
        <end position="50"/>
    </location>
</feature>
<dbReference type="PROSITE" id="PS00028">
    <property type="entry name" value="ZINC_FINGER_C2H2_1"/>
    <property type="match status" value="8"/>
</dbReference>